<name>A0AC61MST3_9FIRM</name>
<dbReference type="EMBL" id="CP066744">
    <property type="protein sequence ID" value="QQK07383.1"/>
    <property type="molecule type" value="Genomic_DNA"/>
</dbReference>
<keyword evidence="1" id="KW-0328">Glycosyltransferase</keyword>
<evidence type="ECO:0000313" key="2">
    <source>
        <dbReference type="Proteomes" id="UP000595814"/>
    </source>
</evidence>
<accession>A0AC61MST3</accession>
<organism evidence="1 2">
    <name type="scientific">Miniphocaeibacter halophilus</name>
    <dbReference type="NCBI Taxonomy" id="2931922"/>
    <lineage>
        <taxon>Bacteria</taxon>
        <taxon>Bacillati</taxon>
        <taxon>Bacillota</taxon>
        <taxon>Tissierellia</taxon>
        <taxon>Tissierellales</taxon>
        <taxon>Peptoniphilaceae</taxon>
        <taxon>Miniphocaeibacter</taxon>
    </lineage>
</organism>
<evidence type="ECO:0000313" key="1">
    <source>
        <dbReference type="EMBL" id="QQK07383.1"/>
    </source>
</evidence>
<reference evidence="1 2" key="1">
    <citation type="journal article" date="2022" name="Int. J. Syst. Evol. Microbiol.">
        <title>Miniphocaeibacter halophilus sp. nov., an ammonium-tolerant acetate-producing bacterium isolated from a biogas system.</title>
        <authorList>
            <person name="Schnurer A."/>
            <person name="Singh A."/>
            <person name="Bi S."/>
            <person name="Qiao W."/>
            <person name="Westerholm M."/>
        </authorList>
    </citation>
    <scope>NUCLEOTIDE SEQUENCE [LARGE SCALE GENOMIC DNA]</scope>
    <source>
        <strain evidence="1 2">AMB_01</strain>
    </source>
</reference>
<keyword evidence="1" id="KW-0436">Ligase</keyword>
<protein>
    <submittedName>
        <fullName evidence="1">Nicotinate phosphoribosyltransferase</fullName>
        <ecNumber evidence="1">6.3.4.21</ecNumber>
    </submittedName>
</protein>
<keyword evidence="1" id="KW-0808">Transferase</keyword>
<dbReference type="Proteomes" id="UP000595814">
    <property type="component" value="Chromosome"/>
</dbReference>
<proteinExistence type="predicted"/>
<dbReference type="EC" id="6.3.4.21" evidence="1"/>
<keyword evidence="2" id="KW-1185">Reference proteome</keyword>
<gene>
    <name evidence="1" type="ORF">JFY71_08680</name>
</gene>
<sequence>MLNWKDEYNLGMLADFYEFTMANGYLEKNKEDIITYFDLYFRNVPDNGGFVILAGLEQLISYIENLKFSESDIEYFKSKNIFSEKFIDYLRDFKFEGDIWAMPEGSIAFPNEPLVTVRAPAVQAQLIETMALLCINHQTLIATKANRIVRAANGRAVMEFGARRAQGADAATLGARAAYVGGVIGSSNTLTDKIFNVPALGTMAHSWVMMFENEYEAFKAYAETFPDDTTLLVDTYNTLKEGVPNAIRVFNDVLKPLGKRPKGIRLDSGDIAYLSKQSRIMLDDAGYEDCKIVASSSLDEFKIKALINQGAKVDSFGVGERLITSKSSPVFGGVYKLVAIEKNNKIIPKIKISENVEKITTPGFKQIYRIYDNITKKAEADLVCLFDEEIDTTKPLEIFHPVHTWKRKVIENFSVKKLLLPIFKNGKLIYNPPTLDDITNYRKTELNSFWDEIKRFDYPHLYVVDLSLKLWNLKTDLLQNR</sequence>